<keyword evidence="2" id="KW-1185">Reference proteome</keyword>
<name>A0A3N1L1H1_9PROT</name>
<evidence type="ECO:0000313" key="2">
    <source>
        <dbReference type="Proteomes" id="UP000278222"/>
    </source>
</evidence>
<dbReference type="AlphaFoldDB" id="A0A3N1L1H1"/>
<dbReference type="RefSeq" id="WP_142235861.1">
    <property type="nucleotide sequence ID" value="NZ_AP019700.1"/>
</dbReference>
<evidence type="ECO:0008006" key="3">
    <source>
        <dbReference type="Google" id="ProtNLM"/>
    </source>
</evidence>
<dbReference type="Proteomes" id="UP000278222">
    <property type="component" value="Unassembled WGS sequence"/>
</dbReference>
<comment type="caution">
    <text evidence="1">The sequence shown here is derived from an EMBL/GenBank/DDBJ whole genome shotgun (WGS) entry which is preliminary data.</text>
</comment>
<protein>
    <recommendedName>
        <fullName evidence="3">RiboL-PSP-HEPN domain-containing protein</fullName>
    </recommendedName>
</protein>
<reference evidence="1 2" key="1">
    <citation type="submission" date="2018-11" db="EMBL/GenBank/DDBJ databases">
        <title>Genomic Encyclopedia of Type Strains, Phase IV (KMG-IV): sequencing the most valuable type-strain genomes for metagenomic binning, comparative biology and taxonomic classification.</title>
        <authorList>
            <person name="Goeker M."/>
        </authorList>
    </citation>
    <scope>NUCLEOTIDE SEQUENCE [LARGE SCALE GENOMIC DNA]</scope>
    <source>
        <strain evidence="1 2">DSM 5900</strain>
    </source>
</reference>
<sequence>MADSEHLRDLKVAWGDSCHSMWAELLSISIAENAIRSRYAEIKSDTVLHDIAYAPDVKGRLGMLTKDRFLERVPKYKDAVITNRLIILSASFELYLNNFIESYLAKRPKFYDNALKKRTPAGDKIYGEAIKTRGLSARVRKMAEEVPFKIKSLDNGLEFLDDVYTLRNVLAHRAGRVDDHASHSLRHILFRSGDRVTMSAQQMMDLAAPVIKIAETLDRKLN</sequence>
<evidence type="ECO:0000313" key="1">
    <source>
        <dbReference type="EMBL" id="ROP84418.1"/>
    </source>
</evidence>
<accession>A0A3N1L1H1</accession>
<proteinExistence type="predicted"/>
<gene>
    <name evidence="1" type="ORF">EDC65_3770</name>
</gene>
<dbReference type="EMBL" id="RJKX01000015">
    <property type="protein sequence ID" value="ROP84418.1"/>
    <property type="molecule type" value="Genomic_DNA"/>
</dbReference>
<dbReference type="OrthoDB" id="8479690at2"/>
<organism evidence="1 2">
    <name type="scientific">Stella humosa</name>
    <dbReference type="NCBI Taxonomy" id="94"/>
    <lineage>
        <taxon>Bacteria</taxon>
        <taxon>Pseudomonadati</taxon>
        <taxon>Pseudomonadota</taxon>
        <taxon>Alphaproteobacteria</taxon>
        <taxon>Rhodospirillales</taxon>
        <taxon>Stellaceae</taxon>
        <taxon>Stella</taxon>
    </lineage>
</organism>